<feature type="transmembrane region" description="Helical" evidence="1">
    <location>
        <begin position="120"/>
        <end position="143"/>
    </location>
</feature>
<evidence type="ECO:0000313" key="2">
    <source>
        <dbReference type="EMBL" id="RIJ27394.1"/>
    </source>
</evidence>
<proteinExistence type="predicted"/>
<keyword evidence="1" id="KW-0812">Transmembrane</keyword>
<reference evidence="2 3" key="1">
    <citation type="submission" date="2018-08" db="EMBL/GenBank/DDBJ databases">
        <title>Henriciella mobilis sp. nov., isolated from seawater.</title>
        <authorList>
            <person name="Cheng H."/>
            <person name="Wu Y.-H."/>
            <person name="Xu X.-W."/>
            <person name="Guo L.-L."/>
        </authorList>
    </citation>
    <scope>NUCLEOTIDE SEQUENCE [LARGE SCALE GENOMIC DNA]</scope>
    <source>
        <strain evidence="2 3">CCUG67844</strain>
    </source>
</reference>
<name>A0A399R9N0_9PROT</name>
<comment type="caution">
    <text evidence="2">The sequence shown here is derived from an EMBL/GenBank/DDBJ whole genome shotgun (WGS) entry which is preliminary data.</text>
</comment>
<feature type="transmembrane region" description="Helical" evidence="1">
    <location>
        <begin position="26"/>
        <end position="47"/>
    </location>
</feature>
<evidence type="ECO:0000313" key="3">
    <source>
        <dbReference type="Proteomes" id="UP000265845"/>
    </source>
</evidence>
<protein>
    <submittedName>
        <fullName evidence="2">Uncharacterized protein</fullName>
    </submittedName>
</protein>
<evidence type="ECO:0000256" key="1">
    <source>
        <dbReference type="SAM" id="Phobius"/>
    </source>
</evidence>
<dbReference type="AlphaFoldDB" id="A0A399R9N0"/>
<sequence length="150" mass="16500">MHRPCTEFIRPPGGPTMVASMVKRSFILSTLAVLEVWLWPVFFWDLYRLEAYLKARRAEGGSGLVGYAVARNGRIYITLDVREDAKDPCDWTAYAARTPWEKLDPDARAQALMARAGEGFALFVLMMGIGGVLAGQGDAIAGLPQVMLPP</sequence>
<gene>
    <name evidence="2" type="ORF">D1222_13410</name>
</gene>
<dbReference type="Proteomes" id="UP000265845">
    <property type="component" value="Unassembled WGS sequence"/>
</dbReference>
<dbReference type="EMBL" id="QWGA01000008">
    <property type="protein sequence ID" value="RIJ27394.1"/>
    <property type="molecule type" value="Genomic_DNA"/>
</dbReference>
<accession>A0A399R9N0</accession>
<keyword evidence="1" id="KW-1133">Transmembrane helix</keyword>
<keyword evidence="1" id="KW-0472">Membrane</keyword>
<keyword evidence="3" id="KW-1185">Reference proteome</keyword>
<organism evidence="2 3">
    <name type="scientific">Henriciella algicola</name>
    <dbReference type="NCBI Taxonomy" id="1608422"/>
    <lineage>
        <taxon>Bacteria</taxon>
        <taxon>Pseudomonadati</taxon>
        <taxon>Pseudomonadota</taxon>
        <taxon>Alphaproteobacteria</taxon>
        <taxon>Hyphomonadales</taxon>
        <taxon>Hyphomonadaceae</taxon>
        <taxon>Henriciella</taxon>
    </lineage>
</organism>